<dbReference type="eggNOG" id="ENOG5032WXY">
    <property type="taxonomic scope" value="Bacteria"/>
</dbReference>
<dbReference type="RefSeq" id="WP_036366791.1">
    <property type="nucleotide sequence ID" value="NZ_AOMT01000035.1"/>
</dbReference>
<proteinExistence type="predicted"/>
<protein>
    <recommendedName>
        <fullName evidence="3">Lipoprotein</fullName>
    </recommendedName>
</protein>
<dbReference type="PROSITE" id="PS51257">
    <property type="entry name" value="PROKAR_LIPOPROTEIN"/>
    <property type="match status" value="1"/>
</dbReference>
<reference evidence="1 2" key="1">
    <citation type="journal article" date="2014" name="Genome Announc.">
        <title>Draft Genome Sequence of Moraxella bovoculi Strain 237T (ATCC BAA-1259T) Isolated from a Calf with Infectious Bovine Keratoconjunctivitis.</title>
        <authorList>
            <person name="Calcutt M.J."/>
            <person name="Foecking M.F."/>
            <person name="Martin N.T."/>
            <person name="Mhlanga-Mutangadura T."/>
            <person name="Reilly T.J."/>
        </authorList>
    </citation>
    <scope>NUCLEOTIDE SEQUENCE [LARGE SCALE GENOMIC DNA]</scope>
    <source>
        <strain evidence="1 2">237</strain>
    </source>
</reference>
<dbReference type="Proteomes" id="UP000035860">
    <property type="component" value="Unassembled WGS sequence"/>
</dbReference>
<evidence type="ECO:0000313" key="2">
    <source>
        <dbReference type="Proteomes" id="UP000035860"/>
    </source>
</evidence>
<dbReference type="EMBL" id="AOMT01000035">
    <property type="protein sequence ID" value="KDN24530.1"/>
    <property type="molecule type" value="Genomic_DNA"/>
</dbReference>
<name>A0A066UBN5_9GAMM</name>
<dbReference type="OrthoDB" id="6647431at2"/>
<gene>
    <name evidence="1" type="ORF">MBO_08791</name>
</gene>
<keyword evidence="2" id="KW-1185">Reference proteome</keyword>
<sequence length="191" mass="20884">MKLSILTLTLSACLLIGCSKPAEPTQSSDSADTADNIESHNPHSIEALTDTLKADGVDIDSPEIQPIITADGKIQINWRLIDTNTQKADINSYQYPIDIRSQAVQNYAKAYNISDQQAQHSIVVSMAAPEALGKILDQLEDGYKGHELTDGADMKLIIHTKDNVVADKHEYVFADKFGEGLVLPIEIRPAK</sequence>
<evidence type="ECO:0000313" key="1">
    <source>
        <dbReference type="EMBL" id="KDN24530.1"/>
    </source>
</evidence>
<dbReference type="AlphaFoldDB" id="A0A066UBN5"/>
<comment type="caution">
    <text evidence="1">The sequence shown here is derived from an EMBL/GenBank/DDBJ whole genome shotgun (WGS) entry which is preliminary data.</text>
</comment>
<organism evidence="1 2">
    <name type="scientific">Moraxella bovoculi 237</name>
    <dbReference type="NCBI Taxonomy" id="743974"/>
    <lineage>
        <taxon>Bacteria</taxon>
        <taxon>Pseudomonadati</taxon>
        <taxon>Pseudomonadota</taxon>
        <taxon>Gammaproteobacteria</taxon>
        <taxon>Moraxellales</taxon>
        <taxon>Moraxellaceae</taxon>
        <taxon>Moraxella</taxon>
    </lineage>
</organism>
<evidence type="ECO:0008006" key="3">
    <source>
        <dbReference type="Google" id="ProtNLM"/>
    </source>
</evidence>
<accession>A0A066UBN5</accession>